<reference evidence="1 2" key="1">
    <citation type="journal article" date="2023" name="Plants (Basel)">
        <title>Bridging the Gap: Combining Genomics and Transcriptomics Approaches to Understand Stylosanthes scabra, an Orphan Legume from the Brazilian Caatinga.</title>
        <authorList>
            <person name="Ferreira-Neto J.R.C."/>
            <person name="da Silva M.D."/>
            <person name="Binneck E."/>
            <person name="de Melo N.F."/>
            <person name="da Silva R.H."/>
            <person name="de Melo A.L.T.M."/>
            <person name="Pandolfi V."/>
            <person name="Bustamante F.O."/>
            <person name="Brasileiro-Vidal A.C."/>
            <person name="Benko-Iseppon A.M."/>
        </authorList>
    </citation>
    <scope>NUCLEOTIDE SEQUENCE [LARGE SCALE GENOMIC DNA]</scope>
    <source>
        <tissue evidence="1">Leaves</tissue>
    </source>
</reference>
<sequence>MASIDFKTDDDITAISFTSEARNALSDPYKQAVVIKLLGKHIGYTALIHKLRGVWRIKG</sequence>
<comment type="caution">
    <text evidence="1">The sequence shown here is derived from an EMBL/GenBank/DDBJ whole genome shotgun (WGS) entry which is preliminary data.</text>
</comment>
<organism evidence="1 2">
    <name type="scientific">Stylosanthes scabra</name>
    <dbReference type="NCBI Taxonomy" id="79078"/>
    <lineage>
        <taxon>Eukaryota</taxon>
        <taxon>Viridiplantae</taxon>
        <taxon>Streptophyta</taxon>
        <taxon>Embryophyta</taxon>
        <taxon>Tracheophyta</taxon>
        <taxon>Spermatophyta</taxon>
        <taxon>Magnoliopsida</taxon>
        <taxon>eudicotyledons</taxon>
        <taxon>Gunneridae</taxon>
        <taxon>Pentapetalae</taxon>
        <taxon>rosids</taxon>
        <taxon>fabids</taxon>
        <taxon>Fabales</taxon>
        <taxon>Fabaceae</taxon>
        <taxon>Papilionoideae</taxon>
        <taxon>50 kb inversion clade</taxon>
        <taxon>dalbergioids sensu lato</taxon>
        <taxon>Dalbergieae</taxon>
        <taxon>Pterocarpus clade</taxon>
        <taxon>Stylosanthes</taxon>
    </lineage>
</organism>
<accession>A0ABU6UK17</accession>
<gene>
    <name evidence="1" type="ORF">PIB30_062019</name>
</gene>
<feature type="non-terminal residue" evidence="1">
    <location>
        <position position="59"/>
    </location>
</feature>
<dbReference type="EMBL" id="JASCZI010121399">
    <property type="protein sequence ID" value="MED6161566.1"/>
    <property type="molecule type" value="Genomic_DNA"/>
</dbReference>
<keyword evidence="2" id="KW-1185">Reference proteome</keyword>
<evidence type="ECO:0000313" key="2">
    <source>
        <dbReference type="Proteomes" id="UP001341840"/>
    </source>
</evidence>
<evidence type="ECO:0000313" key="1">
    <source>
        <dbReference type="EMBL" id="MED6161566.1"/>
    </source>
</evidence>
<name>A0ABU6UK17_9FABA</name>
<proteinExistence type="predicted"/>
<protein>
    <submittedName>
        <fullName evidence="1">Uncharacterized protein</fullName>
    </submittedName>
</protein>
<dbReference type="Proteomes" id="UP001341840">
    <property type="component" value="Unassembled WGS sequence"/>
</dbReference>